<feature type="compositionally biased region" description="Low complexity" evidence="1">
    <location>
        <begin position="163"/>
        <end position="180"/>
    </location>
</feature>
<feature type="compositionally biased region" description="Polar residues" evidence="1">
    <location>
        <begin position="306"/>
        <end position="316"/>
    </location>
</feature>
<sequence>MPSIHLRPSDETISSASASPAYRGGTPSREPPLLNSPAPQDDGAALHATSTVPRTVSERLDRAARARQALHDALARTEAVRQTLSVRLPELQVAFETMRAEAQPTLPDLKLWKVTLRHNVCFETPPAPARPKTFSHHHSRSESALEERIAQIRMQALPAYPSVPAASAPAGSSPLPVASSFSDGGPANKLRQPSQKGAWYVDAIETKKQIAVPERRLPAARKPIGQNIAGPAPPDRAPKVTMPGKVSRRVSAARTRRSTLLFRQDGVDDEVDKIVETIENGSPWYEGSTAIPGSRARLLGAPSSMVKRTNAQQTEASVDKRDSPSNTDDKKQLYSGAEHNLDDEPYYEGHSVTLRDILIKAGTGDITQLNLMEGDDEPEDETFQWD</sequence>
<dbReference type="AlphaFoldDB" id="A0A1X6N6R3"/>
<feature type="region of interest" description="Disordered" evidence="1">
    <location>
        <begin position="1"/>
        <end position="45"/>
    </location>
</feature>
<gene>
    <name evidence="2" type="ORF">POSPLADRAFT_1065438</name>
</gene>
<reference evidence="2 3" key="1">
    <citation type="submission" date="2017-04" db="EMBL/GenBank/DDBJ databases">
        <title>Genome Sequence of the Model Brown-Rot Fungus Postia placenta SB12.</title>
        <authorList>
            <consortium name="DOE Joint Genome Institute"/>
            <person name="Gaskell J."/>
            <person name="Kersten P."/>
            <person name="Larrondo L.F."/>
            <person name="Canessa P."/>
            <person name="Martinez D."/>
            <person name="Hibbett D."/>
            <person name="Schmoll M."/>
            <person name="Kubicek C.P."/>
            <person name="Martinez A.T."/>
            <person name="Yadav J."/>
            <person name="Master E."/>
            <person name="Magnuson J.K."/>
            <person name="James T."/>
            <person name="Yaver D."/>
            <person name="Berka R."/>
            <person name="Labutti K."/>
            <person name="Lipzen A."/>
            <person name="Aerts A."/>
            <person name="Barry K."/>
            <person name="Henrissat B."/>
            <person name="Blanchette R."/>
            <person name="Grigoriev I."/>
            <person name="Cullen D."/>
        </authorList>
    </citation>
    <scope>NUCLEOTIDE SEQUENCE [LARGE SCALE GENOMIC DNA]</scope>
    <source>
        <strain evidence="2 3">MAD-698-R-SB12</strain>
    </source>
</reference>
<dbReference type="GeneID" id="36326896"/>
<organism evidence="2 3">
    <name type="scientific">Postia placenta MAD-698-R-SB12</name>
    <dbReference type="NCBI Taxonomy" id="670580"/>
    <lineage>
        <taxon>Eukaryota</taxon>
        <taxon>Fungi</taxon>
        <taxon>Dikarya</taxon>
        <taxon>Basidiomycota</taxon>
        <taxon>Agaricomycotina</taxon>
        <taxon>Agaricomycetes</taxon>
        <taxon>Polyporales</taxon>
        <taxon>Adustoporiaceae</taxon>
        <taxon>Rhodonia</taxon>
    </lineage>
</organism>
<evidence type="ECO:0000256" key="1">
    <source>
        <dbReference type="SAM" id="MobiDB-lite"/>
    </source>
</evidence>
<feature type="region of interest" description="Disordered" evidence="1">
    <location>
        <begin position="305"/>
        <end position="332"/>
    </location>
</feature>
<evidence type="ECO:0000313" key="3">
    <source>
        <dbReference type="Proteomes" id="UP000194127"/>
    </source>
</evidence>
<dbReference type="EMBL" id="KZ110594">
    <property type="protein sequence ID" value="OSX64083.1"/>
    <property type="molecule type" value="Genomic_DNA"/>
</dbReference>
<evidence type="ECO:0000313" key="2">
    <source>
        <dbReference type="EMBL" id="OSX64083.1"/>
    </source>
</evidence>
<keyword evidence="3" id="KW-1185">Reference proteome</keyword>
<dbReference type="Proteomes" id="UP000194127">
    <property type="component" value="Unassembled WGS sequence"/>
</dbReference>
<proteinExistence type="predicted"/>
<dbReference type="RefSeq" id="XP_024340877.1">
    <property type="nucleotide sequence ID" value="XM_024481946.1"/>
</dbReference>
<feature type="region of interest" description="Disordered" evidence="1">
    <location>
        <begin position="163"/>
        <end position="196"/>
    </location>
</feature>
<feature type="region of interest" description="Disordered" evidence="1">
    <location>
        <begin position="224"/>
        <end position="252"/>
    </location>
</feature>
<feature type="compositionally biased region" description="Basic and acidic residues" evidence="1">
    <location>
        <begin position="317"/>
        <end position="332"/>
    </location>
</feature>
<accession>A0A1X6N6R3</accession>
<protein>
    <submittedName>
        <fullName evidence="2">Uncharacterized protein</fullName>
    </submittedName>
</protein>
<dbReference type="OrthoDB" id="5575722at2759"/>
<name>A0A1X6N6R3_9APHY</name>